<dbReference type="Gene3D" id="3.40.30.10">
    <property type="entry name" value="Glutaredoxin"/>
    <property type="match status" value="1"/>
</dbReference>
<dbReference type="OrthoDB" id="8772754at2"/>
<name>A0A1I1TZ81_9BURK</name>
<protein>
    <submittedName>
        <fullName evidence="4">Glutathione S-transferase</fullName>
    </submittedName>
</protein>
<dbReference type="PANTHER" id="PTHR44051:SF8">
    <property type="entry name" value="GLUTATHIONE S-TRANSFERASE GSTA"/>
    <property type="match status" value="1"/>
</dbReference>
<dbReference type="SFLD" id="SFLDG00358">
    <property type="entry name" value="Main_(cytGST)"/>
    <property type="match status" value="1"/>
</dbReference>
<dbReference type="InterPro" id="IPR004045">
    <property type="entry name" value="Glutathione_S-Trfase_N"/>
</dbReference>
<dbReference type="SFLD" id="SFLDG01150">
    <property type="entry name" value="Main.1:_Beta-like"/>
    <property type="match status" value="1"/>
</dbReference>
<dbReference type="InterPro" id="IPR036249">
    <property type="entry name" value="Thioredoxin-like_sf"/>
</dbReference>
<dbReference type="SUPFAM" id="SSF47616">
    <property type="entry name" value="GST C-terminal domain-like"/>
    <property type="match status" value="1"/>
</dbReference>
<dbReference type="CDD" id="cd03057">
    <property type="entry name" value="GST_N_Beta"/>
    <property type="match status" value="1"/>
</dbReference>
<dbReference type="AlphaFoldDB" id="A0A1I1TZ81"/>
<feature type="domain" description="GST N-terminal" evidence="2">
    <location>
        <begin position="1"/>
        <end position="81"/>
    </location>
</feature>
<keyword evidence="1" id="KW-0732">Signal</keyword>
<gene>
    <name evidence="4" type="ORF">SAMN05216204_13114</name>
</gene>
<dbReference type="InterPro" id="IPR040079">
    <property type="entry name" value="Glutathione_S-Trfase"/>
</dbReference>
<dbReference type="Proteomes" id="UP000198639">
    <property type="component" value="Unassembled WGS sequence"/>
</dbReference>
<dbReference type="Gene3D" id="1.20.1050.10">
    <property type="match status" value="1"/>
</dbReference>
<dbReference type="SFLD" id="SFLDS00019">
    <property type="entry name" value="Glutathione_Transferase_(cytos"/>
    <property type="match status" value="1"/>
</dbReference>
<dbReference type="STRING" id="1164594.SAMN05216204_13114"/>
<proteinExistence type="predicted"/>
<evidence type="ECO:0000259" key="3">
    <source>
        <dbReference type="PROSITE" id="PS50405"/>
    </source>
</evidence>
<dbReference type="GO" id="GO:0016740">
    <property type="term" value="F:transferase activity"/>
    <property type="evidence" value="ECO:0007669"/>
    <property type="project" value="UniProtKB-KW"/>
</dbReference>
<dbReference type="PANTHER" id="PTHR44051">
    <property type="entry name" value="GLUTATHIONE S-TRANSFERASE-RELATED"/>
    <property type="match status" value="1"/>
</dbReference>
<dbReference type="InterPro" id="IPR036282">
    <property type="entry name" value="Glutathione-S-Trfase_C_sf"/>
</dbReference>
<feature type="chain" id="PRO_5011520847" evidence="1">
    <location>
        <begin position="20"/>
        <end position="201"/>
    </location>
</feature>
<keyword evidence="4" id="KW-0808">Transferase</keyword>
<evidence type="ECO:0000259" key="2">
    <source>
        <dbReference type="PROSITE" id="PS50404"/>
    </source>
</evidence>
<evidence type="ECO:0000313" key="4">
    <source>
        <dbReference type="EMBL" id="SFD63931.1"/>
    </source>
</evidence>
<keyword evidence="5" id="KW-1185">Reference proteome</keyword>
<feature type="domain" description="GST C-terminal" evidence="3">
    <location>
        <begin position="87"/>
        <end position="201"/>
    </location>
</feature>
<dbReference type="PROSITE" id="PS50405">
    <property type="entry name" value="GST_CTER"/>
    <property type="match status" value="1"/>
</dbReference>
<dbReference type="EMBL" id="FOLD01000031">
    <property type="protein sequence ID" value="SFD63931.1"/>
    <property type="molecule type" value="Genomic_DNA"/>
</dbReference>
<dbReference type="InterPro" id="IPR010987">
    <property type="entry name" value="Glutathione-S-Trfase_C-like"/>
</dbReference>
<dbReference type="InterPro" id="IPR004046">
    <property type="entry name" value="GST_C"/>
</dbReference>
<dbReference type="RefSeq" id="WP_091876410.1">
    <property type="nucleotide sequence ID" value="NZ_FOLD01000031.1"/>
</dbReference>
<dbReference type="SUPFAM" id="SSF52833">
    <property type="entry name" value="Thioredoxin-like"/>
    <property type="match status" value="1"/>
</dbReference>
<sequence>MKLYVSPGACSLAPHIALAAAGLPFSVERVSLKTKAIASGGDFRDINDKGSVPALQLDDGKVLTEAAVILQYIADQAPAAQLAPAAGTFERYQLMESLNYIATELHKRFTPIFTPGCSEEGRNAAWAALARPLTYLAGKLEGGRFLGGSGFSIADAYLFTVLNWAGFARFSLADWPQLVAYQARVAALPAVQEAMRAEGLA</sequence>
<dbReference type="Pfam" id="PF00043">
    <property type="entry name" value="GST_C"/>
    <property type="match status" value="1"/>
</dbReference>
<dbReference type="NCBIfam" id="NF007831">
    <property type="entry name" value="PRK10542.1"/>
    <property type="match status" value="1"/>
</dbReference>
<evidence type="ECO:0000256" key="1">
    <source>
        <dbReference type="SAM" id="SignalP"/>
    </source>
</evidence>
<accession>A0A1I1TZ81</accession>
<dbReference type="CDD" id="cd03188">
    <property type="entry name" value="GST_C_Beta"/>
    <property type="match status" value="1"/>
</dbReference>
<reference evidence="5" key="1">
    <citation type="submission" date="2016-10" db="EMBL/GenBank/DDBJ databases">
        <authorList>
            <person name="Varghese N."/>
            <person name="Submissions S."/>
        </authorList>
    </citation>
    <scope>NUCLEOTIDE SEQUENCE [LARGE SCALE GENOMIC DNA]</scope>
    <source>
        <strain evidence="5">CGMCC 1.12041</strain>
    </source>
</reference>
<dbReference type="Pfam" id="PF13409">
    <property type="entry name" value="GST_N_2"/>
    <property type="match status" value="1"/>
</dbReference>
<dbReference type="PROSITE" id="PS50404">
    <property type="entry name" value="GST_NTER"/>
    <property type="match status" value="1"/>
</dbReference>
<feature type="signal peptide" evidence="1">
    <location>
        <begin position="1"/>
        <end position="19"/>
    </location>
</feature>
<evidence type="ECO:0000313" key="5">
    <source>
        <dbReference type="Proteomes" id="UP000198639"/>
    </source>
</evidence>
<organism evidence="4 5">
    <name type="scientific">Massilia yuzhufengensis</name>
    <dbReference type="NCBI Taxonomy" id="1164594"/>
    <lineage>
        <taxon>Bacteria</taxon>
        <taxon>Pseudomonadati</taxon>
        <taxon>Pseudomonadota</taxon>
        <taxon>Betaproteobacteria</taxon>
        <taxon>Burkholderiales</taxon>
        <taxon>Oxalobacteraceae</taxon>
        <taxon>Telluria group</taxon>
        <taxon>Massilia</taxon>
    </lineage>
</organism>